<dbReference type="Gene3D" id="3.90.1150.210">
    <property type="entry name" value="F-actin capping protein, beta subunit"/>
    <property type="match status" value="1"/>
</dbReference>
<evidence type="ECO:0000256" key="1">
    <source>
        <dbReference type="ARBA" id="ARBA00022467"/>
    </source>
</evidence>
<organism evidence="4 5">
    <name type="scientific">Dioszegia hungarica</name>
    <dbReference type="NCBI Taxonomy" id="4972"/>
    <lineage>
        <taxon>Eukaryota</taxon>
        <taxon>Fungi</taxon>
        <taxon>Dikarya</taxon>
        <taxon>Basidiomycota</taxon>
        <taxon>Agaricomycotina</taxon>
        <taxon>Tremellomycetes</taxon>
        <taxon>Tremellales</taxon>
        <taxon>Bulleribasidiaceae</taxon>
        <taxon>Dioszegia</taxon>
    </lineage>
</organism>
<dbReference type="GO" id="GO:0051015">
    <property type="term" value="F:actin filament binding"/>
    <property type="evidence" value="ECO:0007669"/>
    <property type="project" value="TreeGrafter"/>
</dbReference>
<gene>
    <name evidence="4" type="ORF">MKK02DRAFT_23339</name>
</gene>
<dbReference type="PANTHER" id="PTHR10653:SF0">
    <property type="entry name" value="F-ACTIN-CAPPING PROTEIN SUBUNIT ALPHA"/>
    <property type="match status" value="1"/>
</dbReference>
<dbReference type="GO" id="GO:0030479">
    <property type="term" value="C:actin cortical patch"/>
    <property type="evidence" value="ECO:0007669"/>
    <property type="project" value="TreeGrafter"/>
</dbReference>
<evidence type="ECO:0000256" key="2">
    <source>
        <dbReference type="ARBA" id="ARBA00023203"/>
    </source>
</evidence>
<evidence type="ECO:0000313" key="5">
    <source>
        <dbReference type="Proteomes" id="UP001164286"/>
    </source>
</evidence>
<dbReference type="PRINTS" id="PR00191">
    <property type="entry name" value="FACTINCAPA"/>
</dbReference>
<proteinExistence type="predicted"/>
<accession>A0AA38LXD5</accession>
<dbReference type="InterPro" id="IPR002189">
    <property type="entry name" value="CapZ_alpha"/>
</dbReference>
<reference evidence="4" key="1">
    <citation type="journal article" date="2022" name="G3 (Bethesda)">
        <title>High quality genome of the basidiomycete yeast Dioszegia hungarica PDD-24b-2 isolated from cloud water.</title>
        <authorList>
            <person name="Jarrige D."/>
            <person name="Haridas S."/>
            <person name="Bleykasten-Grosshans C."/>
            <person name="Joly M."/>
            <person name="Nadalig T."/>
            <person name="Sancelme M."/>
            <person name="Vuilleumier S."/>
            <person name="Grigoriev I.V."/>
            <person name="Amato P."/>
            <person name="Bringel F."/>
        </authorList>
    </citation>
    <scope>NUCLEOTIDE SEQUENCE</scope>
    <source>
        <strain evidence="4">PDD-24b-2</strain>
    </source>
</reference>
<dbReference type="SUPFAM" id="SSF90096">
    <property type="entry name" value="Subunits of heterodimeric actin filament capping protein Capz"/>
    <property type="match status" value="1"/>
</dbReference>
<dbReference type="GO" id="GO:0030036">
    <property type="term" value="P:actin cytoskeleton organization"/>
    <property type="evidence" value="ECO:0007669"/>
    <property type="project" value="TreeGrafter"/>
</dbReference>
<dbReference type="GO" id="GO:0008290">
    <property type="term" value="C:F-actin capping protein complex"/>
    <property type="evidence" value="ECO:0007669"/>
    <property type="project" value="InterPro"/>
</dbReference>
<dbReference type="InterPro" id="IPR042489">
    <property type="entry name" value="CapZ_alpha_1"/>
</dbReference>
<feature type="region of interest" description="Disordered" evidence="3">
    <location>
        <begin position="246"/>
        <end position="302"/>
    </location>
</feature>
<comment type="caution">
    <text evidence="4">The sequence shown here is derived from an EMBL/GenBank/DDBJ whole genome shotgun (WGS) entry which is preliminary data.</text>
</comment>
<keyword evidence="1" id="KW-0117">Actin capping</keyword>
<dbReference type="Gene3D" id="3.30.1140.60">
    <property type="entry name" value="F-actin capping protein, alpha subunit"/>
    <property type="match status" value="1"/>
</dbReference>
<dbReference type="EMBL" id="JAKWFO010000003">
    <property type="protein sequence ID" value="KAI9637904.1"/>
    <property type="molecule type" value="Genomic_DNA"/>
</dbReference>
<evidence type="ECO:0000313" key="4">
    <source>
        <dbReference type="EMBL" id="KAI9637904.1"/>
    </source>
</evidence>
<dbReference type="RefSeq" id="XP_052947681.1">
    <property type="nucleotide sequence ID" value="XM_053086715.1"/>
</dbReference>
<protein>
    <submittedName>
        <fullName evidence="4">F-actin capping</fullName>
    </submittedName>
</protein>
<feature type="compositionally biased region" description="Pro residues" evidence="3">
    <location>
        <begin position="155"/>
        <end position="180"/>
    </location>
</feature>
<dbReference type="InterPro" id="IPR042276">
    <property type="entry name" value="CapZ_alpha/beta_2"/>
</dbReference>
<dbReference type="Pfam" id="PF01267">
    <property type="entry name" value="F-actin_cap_A"/>
    <property type="match status" value="1"/>
</dbReference>
<dbReference type="GeneID" id="77725916"/>
<keyword evidence="2" id="KW-0009">Actin-binding</keyword>
<dbReference type="GO" id="GO:0051016">
    <property type="term" value="P:barbed-end actin filament capping"/>
    <property type="evidence" value="ECO:0007669"/>
    <property type="project" value="InterPro"/>
</dbReference>
<keyword evidence="5" id="KW-1185">Reference proteome</keyword>
<dbReference type="InterPro" id="IPR037282">
    <property type="entry name" value="CapZ_alpha/beta"/>
</dbReference>
<dbReference type="AlphaFoldDB" id="A0AA38LXD5"/>
<feature type="compositionally biased region" description="Acidic residues" evidence="3">
    <location>
        <begin position="253"/>
        <end position="264"/>
    </location>
</feature>
<name>A0AA38LXD5_9TREE</name>
<dbReference type="Proteomes" id="UP001164286">
    <property type="component" value="Unassembled WGS sequence"/>
</dbReference>
<feature type="region of interest" description="Disordered" evidence="3">
    <location>
        <begin position="144"/>
        <end position="185"/>
    </location>
</feature>
<sequence length="441" mass="47222">MAELSSDERAKLGAKLIEQSPPGEVNDVINAIRAIVGDDDALMVHAGPALRAYNLVQLTVVEHPAREGAPAHTSVLSEAAILPGTSGDGERYIDAIGKQSFTFDHVNVVASDYEAYELPEEEEAFRAELAKSLAAYTKNHYPTGQSSVNCSQHPLLPPAPAPEAEPEAAPSPEPATPQPPTDDVIMEGATPAKMAETDDIVTDVIPEQVGAGSSEPAPTPAVGAEVAKTGEVDQPGGLEKVDEAVEEVKQAEDGEAPAENETAGESDSSAESPDGPKETPEVDSTSSDKTSAEKPVERQQERLENPIYTLEVVGNRYKTDAFWTGRWRTCWTVDKAAAKVEGKLLVDVHYFEQGNVQLTTQHKASFAYPSEVSGQSIASQIVTTISKVEAAYQMELQDVYGDLGDKVFRSLRRALPVTRQKVDWEKVGGYSLGSDISKARA</sequence>
<dbReference type="PANTHER" id="PTHR10653">
    <property type="entry name" value="F-ACTIN-CAPPING PROTEIN SUBUNIT ALPHA"/>
    <property type="match status" value="1"/>
</dbReference>
<evidence type="ECO:0000256" key="3">
    <source>
        <dbReference type="SAM" id="MobiDB-lite"/>
    </source>
</evidence>
<feature type="compositionally biased region" description="Basic and acidic residues" evidence="3">
    <location>
        <begin position="290"/>
        <end position="302"/>
    </location>
</feature>